<keyword evidence="3" id="KW-1185">Reference proteome</keyword>
<dbReference type="EMBL" id="FNCP01000003">
    <property type="protein sequence ID" value="SDG47033.1"/>
    <property type="molecule type" value="Genomic_DNA"/>
</dbReference>
<accession>A0A1G7UHP8</accession>
<dbReference type="GO" id="GO:0003677">
    <property type="term" value="F:DNA binding"/>
    <property type="evidence" value="ECO:0007669"/>
    <property type="project" value="InterPro"/>
</dbReference>
<name>A0A1G7UHP8_9FIRM</name>
<proteinExistence type="predicted"/>
<feature type="domain" description="HTH cro/C1-type" evidence="1">
    <location>
        <begin position="3"/>
        <end position="50"/>
    </location>
</feature>
<evidence type="ECO:0000259" key="1">
    <source>
        <dbReference type="PROSITE" id="PS50943"/>
    </source>
</evidence>
<dbReference type="STRING" id="1121419.SAMN05443529_103147"/>
<dbReference type="SUPFAM" id="SSF47413">
    <property type="entry name" value="lambda repressor-like DNA-binding domains"/>
    <property type="match status" value="1"/>
</dbReference>
<dbReference type="Proteomes" id="UP000198656">
    <property type="component" value="Unassembled WGS sequence"/>
</dbReference>
<dbReference type="Pfam" id="PF01381">
    <property type="entry name" value="HTH_3"/>
    <property type="match status" value="1"/>
</dbReference>
<sequence>MLRKGITQFALADMTGYSQSHISKIMNGKDLYLSTAQEIASALGYRVDYIWPNYFHGYR</sequence>
<evidence type="ECO:0000313" key="3">
    <source>
        <dbReference type="Proteomes" id="UP000198656"/>
    </source>
</evidence>
<dbReference type="SMART" id="SM00530">
    <property type="entry name" value="HTH_XRE"/>
    <property type="match status" value="1"/>
</dbReference>
<dbReference type="InterPro" id="IPR010982">
    <property type="entry name" value="Lambda_DNA-bd_dom_sf"/>
</dbReference>
<protein>
    <submittedName>
        <fullName evidence="2">Helix-turn-helix</fullName>
    </submittedName>
</protein>
<dbReference type="InterPro" id="IPR001387">
    <property type="entry name" value="Cro/C1-type_HTH"/>
</dbReference>
<dbReference type="CDD" id="cd00093">
    <property type="entry name" value="HTH_XRE"/>
    <property type="match status" value="1"/>
</dbReference>
<dbReference type="Gene3D" id="1.10.260.40">
    <property type="entry name" value="lambda repressor-like DNA-binding domains"/>
    <property type="match status" value="1"/>
</dbReference>
<dbReference type="AlphaFoldDB" id="A0A1G7UHP8"/>
<gene>
    <name evidence="2" type="ORF">SAMN05443529_103147</name>
</gene>
<dbReference type="PROSITE" id="PS50943">
    <property type="entry name" value="HTH_CROC1"/>
    <property type="match status" value="1"/>
</dbReference>
<evidence type="ECO:0000313" key="2">
    <source>
        <dbReference type="EMBL" id="SDG47033.1"/>
    </source>
</evidence>
<reference evidence="3" key="1">
    <citation type="submission" date="2016-10" db="EMBL/GenBank/DDBJ databases">
        <authorList>
            <person name="Varghese N."/>
            <person name="Submissions S."/>
        </authorList>
    </citation>
    <scope>NUCLEOTIDE SEQUENCE [LARGE SCALE GENOMIC DNA]</scope>
    <source>
        <strain evidence="3">DSM 8344</strain>
    </source>
</reference>
<organism evidence="2 3">
    <name type="scientific">Desulfosporosinus hippei DSM 8344</name>
    <dbReference type="NCBI Taxonomy" id="1121419"/>
    <lineage>
        <taxon>Bacteria</taxon>
        <taxon>Bacillati</taxon>
        <taxon>Bacillota</taxon>
        <taxon>Clostridia</taxon>
        <taxon>Eubacteriales</taxon>
        <taxon>Desulfitobacteriaceae</taxon>
        <taxon>Desulfosporosinus</taxon>
    </lineage>
</organism>